<dbReference type="GO" id="GO:0005634">
    <property type="term" value="C:nucleus"/>
    <property type="evidence" value="ECO:0007669"/>
    <property type="project" value="UniProtKB-SubCell"/>
</dbReference>
<sequence>MSEKTDCFTEKSTKRCAKDEIYLPAKRSYDDHLIEAEDEPKTQNAVQTHDKAVAEPCSWIAQKSDSSDQKAKSGLAKRDAKAIKIPVIVDVATYVEHIRHKVVGTIGVLAKRYKPNSIPPSELLDRLNQFLNWLETRSWGPETLSTKTRKTLESCLRFLWEPTQAALQVYFSTDQKVRAKALSSTWADSKASLFVDDDENAMMLADTSEETESTKKAKSIKKSTRDPGVKTEEFRPPPLDHPIFGVEGPMRGIAYIQSKTKSYTYNPEMANMKKSSHAFGHNGIEVGAWWPMQAAAVFNGAHGTWQGGISGHVGEGAYSIVISGAYESCDADYGATLHYSGSGSHTHTGQTPQNKDGTKLLHLSLKKGNPVRVLRSASGKGGAFRPSHGIRYDGLYQVTKVRILMNKKGGAYYQFELERLPEQQGLDELLGIPNATQQAQWWAVKEGY</sequence>
<dbReference type="InterPro" id="IPR015947">
    <property type="entry name" value="PUA-like_sf"/>
</dbReference>
<evidence type="ECO:0000313" key="5">
    <source>
        <dbReference type="EMBL" id="KZL79432.1"/>
    </source>
</evidence>
<evidence type="ECO:0000256" key="2">
    <source>
        <dbReference type="PROSITE-ProRule" id="PRU00358"/>
    </source>
</evidence>
<dbReference type="PROSITE" id="PS51015">
    <property type="entry name" value="YDG"/>
    <property type="match status" value="1"/>
</dbReference>
<dbReference type="Proteomes" id="UP000076584">
    <property type="component" value="Unassembled WGS sequence"/>
</dbReference>
<dbReference type="GO" id="GO:0061630">
    <property type="term" value="F:ubiquitin protein ligase activity"/>
    <property type="evidence" value="ECO:0007669"/>
    <property type="project" value="TreeGrafter"/>
</dbReference>
<keyword evidence="1 2" id="KW-0539">Nucleus</keyword>
<dbReference type="SMART" id="SM00466">
    <property type="entry name" value="SRA"/>
    <property type="match status" value="1"/>
</dbReference>
<name>A0A166ZVR8_COLIC</name>
<dbReference type="InterPro" id="IPR045134">
    <property type="entry name" value="UHRF1/2-like"/>
</dbReference>
<dbReference type="GO" id="GO:0044027">
    <property type="term" value="P:negative regulation of gene expression via chromosomal CpG island methylation"/>
    <property type="evidence" value="ECO:0007669"/>
    <property type="project" value="TreeGrafter"/>
</dbReference>
<dbReference type="PANTHER" id="PTHR14140:SF27">
    <property type="entry name" value="OS04G0289800 PROTEIN"/>
    <property type="match status" value="1"/>
</dbReference>
<keyword evidence="6" id="KW-1185">Reference proteome</keyword>
<dbReference type="Pfam" id="PF02182">
    <property type="entry name" value="SAD_SRA"/>
    <property type="match status" value="1"/>
</dbReference>
<accession>A0A166ZVR8</accession>
<dbReference type="STRING" id="1573173.A0A166ZVR8"/>
<evidence type="ECO:0000256" key="1">
    <source>
        <dbReference type="ARBA" id="ARBA00023242"/>
    </source>
</evidence>
<proteinExistence type="predicted"/>
<evidence type="ECO:0000259" key="4">
    <source>
        <dbReference type="PROSITE" id="PS51015"/>
    </source>
</evidence>
<feature type="domain" description="YDG" evidence="4">
    <location>
        <begin position="279"/>
        <end position="419"/>
    </location>
</feature>
<comment type="subcellular location">
    <subcellularLocation>
        <location evidence="2">Nucleus</location>
    </subcellularLocation>
</comment>
<dbReference type="PANTHER" id="PTHR14140">
    <property type="entry name" value="E3 UBIQUITIN-PROTEIN LIGASE UHRF-RELATED"/>
    <property type="match status" value="1"/>
</dbReference>
<feature type="compositionally biased region" description="Basic and acidic residues" evidence="3">
    <location>
        <begin position="223"/>
        <end position="235"/>
    </location>
</feature>
<feature type="region of interest" description="Disordered" evidence="3">
    <location>
        <begin position="207"/>
        <end position="242"/>
    </location>
</feature>
<dbReference type="InterPro" id="IPR003105">
    <property type="entry name" value="SRA_YDG"/>
</dbReference>
<organism evidence="5 6">
    <name type="scientific">Colletotrichum incanum</name>
    <name type="common">Soybean anthracnose fungus</name>
    <dbReference type="NCBI Taxonomy" id="1573173"/>
    <lineage>
        <taxon>Eukaryota</taxon>
        <taxon>Fungi</taxon>
        <taxon>Dikarya</taxon>
        <taxon>Ascomycota</taxon>
        <taxon>Pezizomycotina</taxon>
        <taxon>Sordariomycetes</taxon>
        <taxon>Hypocreomycetidae</taxon>
        <taxon>Glomerellales</taxon>
        <taxon>Glomerellaceae</taxon>
        <taxon>Colletotrichum</taxon>
        <taxon>Colletotrichum spaethianum species complex</taxon>
    </lineage>
</organism>
<evidence type="ECO:0000313" key="6">
    <source>
        <dbReference type="Proteomes" id="UP000076584"/>
    </source>
</evidence>
<gene>
    <name evidence="5" type="ORF">CI238_01338</name>
</gene>
<comment type="caution">
    <text evidence="5">The sequence shown here is derived from an EMBL/GenBank/DDBJ whole genome shotgun (WGS) entry which is preliminary data.</text>
</comment>
<dbReference type="SUPFAM" id="SSF88697">
    <property type="entry name" value="PUA domain-like"/>
    <property type="match status" value="1"/>
</dbReference>
<evidence type="ECO:0000256" key="3">
    <source>
        <dbReference type="SAM" id="MobiDB-lite"/>
    </source>
</evidence>
<dbReference type="EMBL" id="LFIW01002106">
    <property type="protein sequence ID" value="KZL79432.1"/>
    <property type="molecule type" value="Genomic_DNA"/>
</dbReference>
<dbReference type="AlphaFoldDB" id="A0A166ZVR8"/>
<protein>
    <submittedName>
        <fullName evidence="5">Ydg sra domain-containing protein</fullName>
    </submittedName>
</protein>
<dbReference type="InterPro" id="IPR036987">
    <property type="entry name" value="SRA-YDG_sf"/>
</dbReference>
<dbReference type="Gene3D" id="2.30.280.10">
    <property type="entry name" value="SRA-YDG"/>
    <property type="match status" value="1"/>
</dbReference>
<dbReference type="GO" id="GO:0016567">
    <property type="term" value="P:protein ubiquitination"/>
    <property type="evidence" value="ECO:0007669"/>
    <property type="project" value="TreeGrafter"/>
</dbReference>
<reference evidence="5 6" key="1">
    <citation type="submission" date="2015-06" db="EMBL/GenBank/DDBJ databases">
        <title>Survival trade-offs in plant roots during colonization by closely related pathogenic and mutualistic fungi.</title>
        <authorList>
            <person name="Hacquard S."/>
            <person name="Kracher B."/>
            <person name="Hiruma K."/>
            <person name="Weinman A."/>
            <person name="Muench P."/>
            <person name="Garrido Oter R."/>
            <person name="Ver Loren van Themaat E."/>
            <person name="Dallerey J.-F."/>
            <person name="Damm U."/>
            <person name="Henrissat B."/>
            <person name="Lespinet O."/>
            <person name="Thon M."/>
            <person name="Kemen E."/>
            <person name="McHardy A.C."/>
            <person name="Schulze-Lefert P."/>
            <person name="O'Connell R.J."/>
        </authorList>
    </citation>
    <scope>NUCLEOTIDE SEQUENCE [LARGE SCALE GENOMIC DNA]</scope>
    <source>
        <strain evidence="5 6">MAFF 238704</strain>
    </source>
</reference>